<dbReference type="PANTHER" id="PTHR36966">
    <property type="entry name" value="REP-ASSOCIATED TYROSINE TRANSPOSASE"/>
    <property type="match status" value="1"/>
</dbReference>
<accession>A0ABY4B491</accession>
<dbReference type="InterPro" id="IPR002686">
    <property type="entry name" value="Transposase_17"/>
</dbReference>
<reference evidence="2 3" key="1">
    <citation type="submission" date="2022-03" db="EMBL/GenBank/DDBJ databases">
        <title>Hymenobactersp. isolated from the air.</title>
        <authorList>
            <person name="Won M."/>
            <person name="Kwon S.-W."/>
        </authorList>
    </citation>
    <scope>NUCLEOTIDE SEQUENCE [LARGE SCALE GENOMIC DNA]</scope>
    <source>
        <strain evidence="2 3">KACC 22596</strain>
    </source>
</reference>
<dbReference type="NCBIfam" id="NF047646">
    <property type="entry name" value="REP_Tyr_transpos"/>
    <property type="match status" value="1"/>
</dbReference>
<dbReference type="EMBL" id="CP094534">
    <property type="protein sequence ID" value="UOE33825.1"/>
    <property type="molecule type" value="Genomic_DNA"/>
</dbReference>
<organism evidence="2 3">
    <name type="scientific">Hymenobacter monticola</name>
    <dbReference type="NCBI Taxonomy" id="1705399"/>
    <lineage>
        <taxon>Bacteria</taxon>
        <taxon>Pseudomonadati</taxon>
        <taxon>Bacteroidota</taxon>
        <taxon>Cytophagia</taxon>
        <taxon>Cytophagales</taxon>
        <taxon>Hymenobacteraceae</taxon>
        <taxon>Hymenobacter</taxon>
    </lineage>
</organism>
<protein>
    <submittedName>
        <fullName evidence="2">Transposase</fullName>
    </submittedName>
</protein>
<sequence>MELTHYQRFLPHRLAPGESYFITFRLAGSLPRKVVLQLIEERELRLREANPSAAVNPGERKGFFTTFDAVLDRANYGPCYLTKPAEAAIVQAALHFADGVGYDLLSYCLMPNHVHLIVHLPVDATAPLARTLQRLKSHTARHLNRLRSSEGRVWQRESYDHRIRNARELAATIAYTLNNPVKAGLAADWQQWPYSYWHEA</sequence>
<evidence type="ECO:0000313" key="2">
    <source>
        <dbReference type="EMBL" id="UOE33825.1"/>
    </source>
</evidence>
<dbReference type="Pfam" id="PF01797">
    <property type="entry name" value="Y1_Tnp"/>
    <property type="match status" value="1"/>
</dbReference>
<dbReference type="RefSeq" id="WP_243514168.1">
    <property type="nucleotide sequence ID" value="NZ_CP094534.1"/>
</dbReference>
<proteinExistence type="predicted"/>
<dbReference type="PANTHER" id="PTHR36966:SF1">
    <property type="entry name" value="REP-ASSOCIATED TYROSINE TRANSPOSASE"/>
    <property type="match status" value="1"/>
</dbReference>
<keyword evidence="3" id="KW-1185">Reference proteome</keyword>
<dbReference type="SUPFAM" id="SSF143422">
    <property type="entry name" value="Transposase IS200-like"/>
    <property type="match status" value="1"/>
</dbReference>
<feature type="domain" description="Transposase IS200-like" evidence="1">
    <location>
        <begin position="15"/>
        <end position="179"/>
    </location>
</feature>
<evidence type="ECO:0000313" key="3">
    <source>
        <dbReference type="Proteomes" id="UP000831390"/>
    </source>
</evidence>
<name>A0ABY4B491_9BACT</name>
<gene>
    <name evidence="2" type="ORF">MTP16_22265</name>
</gene>
<dbReference type="InterPro" id="IPR036515">
    <property type="entry name" value="Transposase_17_sf"/>
</dbReference>
<dbReference type="Gene3D" id="3.30.70.1290">
    <property type="entry name" value="Transposase IS200-like"/>
    <property type="match status" value="1"/>
</dbReference>
<dbReference type="InterPro" id="IPR052715">
    <property type="entry name" value="RAYT_transposase"/>
</dbReference>
<dbReference type="SMART" id="SM01321">
    <property type="entry name" value="Y1_Tnp"/>
    <property type="match status" value="1"/>
</dbReference>
<dbReference type="Proteomes" id="UP000831390">
    <property type="component" value="Chromosome"/>
</dbReference>
<evidence type="ECO:0000259" key="1">
    <source>
        <dbReference type="SMART" id="SM01321"/>
    </source>
</evidence>